<name>A0A4Q2RCS6_9HYPH</name>
<dbReference type="EMBL" id="QYBC01000007">
    <property type="protein sequence ID" value="RYB05320.1"/>
    <property type="molecule type" value="Genomic_DNA"/>
</dbReference>
<dbReference type="InterPro" id="IPR005511">
    <property type="entry name" value="SMP-30"/>
</dbReference>
<dbReference type="RefSeq" id="WP_129219071.1">
    <property type="nucleotide sequence ID" value="NZ_QYBC01000007.1"/>
</dbReference>
<evidence type="ECO:0000256" key="3">
    <source>
        <dbReference type="PIRSR" id="PIRSR605511-2"/>
    </source>
</evidence>
<dbReference type="InterPro" id="IPR011042">
    <property type="entry name" value="6-blade_b-propeller_TolB-like"/>
</dbReference>
<organism evidence="5 6">
    <name type="scientific">Lichenibacterium ramalinae</name>
    <dbReference type="NCBI Taxonomy" id="2316527"/>
    <lineage>
        <taxon>Bacteria</taxon>
        <taxon>Pseudomonadati</taxon>
        <taxon>Pseudomonadota</taxon>
        <taxon>Alphaproteobacteria</taxon>
        <taxon>Hyphomicrobiales</taxon>
        <taxon>Lichenihabitantaceae</taxon>
        <taxon>Lichenibacterium</taxon>
    </lineage>
</organism>
<evidence type="ECO:0000259" key="4">
    <source>
        <dbReference type="Pfam" id="PF08450"/>
    </source>
</evidence>
<feature type="domain" description="SMP-30/Gluconolactonase/LRE-like region" evidence="4">
    <location>
        <begin position="13"/>
        <end position="255"/>
    </location>
</feature>
<dbReference type="Pfam" id="PF08450">
    <property type="entry name" value="SGL"/>
    <property type="match status" value="1"/>
</dbReference>
<feature type="binding site" evidence="3">
    <location>
        <position position="100"/>
    </location>
    <ligand>
        <name>substrate</name>
    </ligand>
</feature>
<comment type="cofactor">
    <cofactor evidence="3">
        <name>Zn(2+)</name>
        <dbReference type="ChEBI" id="CHEBI:29105"/>
    </cofactor>
    <text evidence="3">Binds 1 divalent metal cation per subunit.</text>
</comment>
<evidence type="ECO:0000256" key="2">
    <source>
        <dbReference type="PIRSR" id="PIRSR605511-1"/>
    </source>
</evidence>
<dbReference type="GO" id="GO:0019853">
    <property type="term" value="P:L-ascorbic acid biosynthetic process"/>
    <property type="evidence" value="ECO:0007669"/>
    <property type="project" value="TreeGrafter"/>
</dbReference>
<evidence type="ECO:0000256" key="1">
    <source>
        <dbReference type="ARBA" id="ARBA00008853"/>
    </source>
</evidence>
<dbReference type="PANTHER" id="PTHR10907">
    <property type="entry name" value="REGUCALCIN"/>
    <property type="match status" value="1"/>
</dbReference>
<evidence type="ECO:0000313" key="5">
    <source>
        <dbReference type="EMBL" id="RYB05320.1"/>
    </source>
</evidence>
<keyword evidence="6" id="KW-1185">Reference proteome</keyword>
<comment type="caution">
    <text evidence="5">The sequence shown here is derived from an EMBL/GenBank/DDBJ whole genome shotgun (WGS) entry which is preliminary data.</text>
</comment>
<dbReference type="AlphaFoldDB" id="A0A4Q2RCS6"/>
<dbReference type="PRINTS" id="PR01790">
    <property type="entry name" value="SMP30FAMILY"/>
</dbReference>
<keyword evidence="3" id="KW-0862">Zinc</keyword>
<dbReference type="SUPFAM" id="SSF63829">
    <property type="entry name" value="Calcium-dependent phosphotriesterase"/>
    <property type="match status" value="1"/>
</dbReference>
<accession>A0A4Q2RCS6</accession>
<reference evidence="5 6" key="1">
    <citation type="submission" date="2018-09" db="EMBL/GenBank/DDBJ databases">
        <authorList>
            <person name="Grouzdev D.S."/>
            <person name="Krutkina M.S."/>
        </authorList>
    </citation>
    <scope>NUCLEOTIDE SEQUENCE [LARGE SCALE GENOMIC DNA]</scope>
    <source>
        <strain evidence="5 6">RmlP001</strain>
    </source>
</reference>
<feature type="binding site" evidence="3">
    <location>
        <position position="15"/>
    </location>
    <ligand>
        <name>a divalent metal cation</name>
        <dbReference type="ChEBI" id="CHEBI:60240"/>
    </ligand>
</feature>
<gene>
    <name evidence="5" type="ORF">D3272_10265</name>
</gene>
<protein>
    <submittedName>
        <fullName evidence="5">SMP-30/gluconolactonase/LRE family protein</fullName>
    </submittedName>
</protein>
<sequence>MRIEVLVDVKTTLGEGPLWDVEEQRLYWIDSFDGRVFRATADGREVRAWDVPQKIGSMCLRRDGGAIVSLQRGFHTLDFKTGVVAPLYDPEPGLPQNRLNDGKVDRQGRFVAGSMDTMEEGPSGALYRVDPDLSVHTLDRNIICSNGPCWSPDGATFYFADTWSGEIWAYDYDVGTGAVSNRRTFARVDRSRGGAADGATVDAEGFLWNALVYDGRLVRYAPDGTVDRIIAMPVKKVTSVMFGGPDLDVLYVTSMAKPPLPRFPDDGPLRGSLFAIHDLGVRGLPEMRFAG</sequence>
<dbReference type="InterPro" id="IPR013658">
    <property type="entry name" value="SGL"/>
</dbReference>
<comment type="similarity">
    <text evidence="1">Belongs to the SMP-30/CGR1 family.</text>
</comment>
<dbReference type="GO" id="GO:0005509">
    <property type="term" value="F:calcium ion binding"/>
    <property type="evidence" value="ECO:0007669"/>
    <property type="project" value="TreeGrafter"/>
</dbReference>
<feature type="binding site" evidence="3">
    <location>
        <position position="197"/>
    </location>
    <ligand>
        <name>a divalent metal cation</name>
        <dbReference type="ChEBI" id="CHEBI:60240"/>
    </ligand>
</feature>
<dbReference type="OrthoDB" id="2633250at2"/>
<feature type="binding site" evidence="3">
    <location>
        <position position="146"/>
    </location>
    <ligand>
        <name>a divalent metal cation</name>
        <dbReference type="ChEBI" id="CHEBI:60240"/>
    </ligand>
</feature>
<reference evidence="5 6" key="2">
    <citation type="submission" date="2019-02" db="EMBL/GenBank/DDBJ databases">
        <title>'Lichenibacterium ramalinii' gen. nov. sp. nov., 'Lichenibacterium minor' gen. nov. sp. nov.</title>
        <authorList>
            <person name="Pankratov T."/>
        </authorList>
    </citation>
    <scope>NUCLEOTIDE SEQUENCE [LARGE SCALE GENOMIC DNA]</scope>
    <source>
        <strain evidence="5 6">RmlP001</strain>
    </source>
</reference>
<evidence type="ECO:0000313" key="6">
    <source>
        <dbReference type="Proteomes" id="UP000289411"/>
    </source>
</evidence>
<feature type="active site" description="Proton donor/acceptor" evidence="2">
    <location>
        <position position="197"/>
    </location>
</feature>
<proteinExistence type="inferred from homology"/>
<dbReference type="GO" id="GO:0004341">
    <property type="term" value="F:gluconolactonase activity"/>
    <property type="evidence" value="ECO:0007669"/>
    <property type="project" value="TreeGrafter"/>
</dbReference>
<dbReference type="Gene3D" id="2.120.10.30">
    <property type="entry name" value="TolB, C-terminal domain"/>
    <property type="match status" value="1"/>
</dbReference>
<keyword evidence="3" id="KW-0479">Metal-binding</keyword>
<feature type="binding site" evidence="3">
    <location>
        <position position="98"/>
    </location>
    <ligand>
        <name>substrate</name>
    </ligand>
</feature>
<dbReference type="PANTHER" id="PTHR10907:SF47">
    <property type="entry name" value="REGUCALCIN"/>
    <property type="match status" value="1"/>
</dbReference>
<dbReference type="Proteomes" id="UP000289411">
    <property type="component" value="Unassembled WGS sequence"/>
</dbReference>